<keyword evidence="4" id="KW-1003">Cell membrane</keyword>
<keyword evidence="6 8" id="KW-1133">Transmembrane helix</keyword>
<feature type="transmembrane region" description="Helical" evidence="8">
    <location>
        <begin position="227"/>
        <end position="248"/>
    </location>
</feature>
<dbReference type="GO" id="GO:0055085">
    <property type="term" value="P:transmembrane transport"/>
    <property type="evidence" value="ECO:0007669"/>
    <property type="project" value="InterPro"/>
</dbReference>
<feature type="transmembrane region" description="Helical" evidence="8">
    <location>
        <begin position="6"/>
        <end position="23"/>
    </location>
</feature>
<dbReference type="Gene3D" id="1.20.1530.20">
    <property type="match status" value="1"/>
</dbReference>
<keyword evidence="7 8" id="KW-0472">Membrane</keyword>
<comment type="similarity">
    <text evidence="2">Belongs to the auxin efflux carrier (TC 2.A.69) family.</text>
</comment>
<keyword evidence="5 8" id="KW-0812">Transmembrane</keyword>
<proteinExistence type="inferred from homology"/>
<evidence type="ECO:0000313" key="9">
    <source>
        <dbReference type="EMBL" id="KGG22267.1"/>
    </source>
</evidence>
<evidence type="ECO:0000256" key="3">
    <source>
        <dbReference type="ARBA" id="ARBA00022448"/>
    </source>
</evidence>
<dbReference type="Proteomes" id="UP000030392">
    <property type="component" value="Unassembled WGS sequence"/>
</dbReference>
<feature type="transmembrane region" description="Helical" evidence="8">
    <location>
        <begin position="57"/>
        <end position="78"/>
    </location>
</feature>
<accession>A0A0A2C9P0</accession>
<dbReference type="GO" id="GO:0005886">
    <property type="term" value="C:plasma membrane"/>
    <property type="evidence" value="ECO:0007669"/>
    <property type="project" value="UniProtKB-SubCell"/>
</dbReference>
<dbReference type="RefSeq" id="WP_036904279.1">
    <property type="nucleotide sequence ID" value="NZ_CP138967.1"/>
</dbReference>
<organism evidence="9 10">
    <name type="scientific">Prochlorococcus marinus str. PAC1</name>
    <dbReference type="NCBI Taxonomy" id="59924"/>
    <lineage>
        <taxon>Bacteria</taxon>
        <taxon>Bacillati</taxon>
        <taxon>Cyanobacteriota</taxon>
        <taxon>Cyanophyceae</taxon>
        <taxon>Synechococcales</taxon>
        <taxon>Prochlorococcaceae</taxon>
        <taxon>Prochlorococcus</taxon>
    </lineage>
</organism>
<evidence type="ECO:0000256" key="1">
    <source>
        <dbReference type="ARBA" id="ARBA00004651"/>
    </source>
</evidence>
<dbReference type="EMBL" id="JNAX01000003">
    <property type="protein sequence ID" value="KGG22267.1"/>
    <property type="molecule type" value="Genomic_DNA"/>
</dbReference>
<keyword evidence="3" id="KW-0813">Transport</keyword>
<gene>
    <name evidence="9" type="ORF">EV03_0160</name>
</gene>
<comment type="subcellular location">
    <subcellularLocation>
        <location evidence="1">Cell membrane</location>
        <topology evidence="1">Multi-pass membrane protein</topology>
    </subcellularLocation>
</comment>
<comment type="caution">
    <text evidence="9">The sequence shown here is derived from an EMBL/GenBank/DDBJ whole genome shotgun (WGS) entry which is preliminary data.</text>
</comment>
<evidence type="ECO:0000256" key="7">
    <source>
        <dbReference type="ARBA" id="ARBA00023136"/>
    </source>
</evidence>
<dbReference type="InterPro" id="IPR004776">
    <property type="entry name" value="Mem_transp_PIN-like"/>
</dbReference>
<reference evidence="10" key="1">
    <citation type="journal article" date="2014" name="Sci. Data">
        <title>Genomes of diverse isolates of the marine cyanobacterium Prochlorococcus.</title>
        <authorList>
            <person name="Biller S."/>
            <person name="Berube P."/>
            <person name="Thompson J."/>
            <person name="Kelly L."/>
            <person name="Roggensack S."/>
            <person name="Awad L."/>
            <person name="Roache-Johnson K."/>
            <person name="Ding H."/>
            <person name="Giovannoni S.J."/>
            <person name="Moore L.R."/>
            <person name="Chisholm S.W."/>
        </authorList>
    </citation>
    <scope>NUCLEOTIDE SEQUENCE [LARGE SCALE GENOMIC DNA]</scope>
    <source>
        <strain evidence="10">PAC1</strain>
    </source>
</reference>
<evidence type="ECO:0000256" key="2">
    <source>
        <dbReference type="ARBA" id="ARBA00010145"/>
    </source>
</evidence>
<feature type="transmembrane region" description="Helical" evidence="8">
    <location>
        <begin position="150"/>
        <end position="173"/>
    </location>
</feature>
<protein>
    <submittedName>
        <fullName evidence="9">Permease</fullName>
    </submittedName>
</protein>
<feature type="transmembrane region" description="Helical" evidence="8">
    <location>
        <begin position="185"/>
        <end position="207"/>
    </location>
</feature>
<feature type="transmembrane region" description="Helical" evidence="8">
    <location>
        <begin position="283"/>
        <end position="302"/>
    </location>
</feature>
<evidence type="ECO:0000313" key="10">
    <source>
        <dbReference type="Proteomes" id="UP000030392"/>
    </source>
</evidence>
<feature type="transmembrane region" description="Helical" evidence="8">
    <location>
        <begin position="90"/>
        <end position="110"/>
    </location>
</feature>
<dbReference type="InterPro" id="IPR038770">
    <property type="entry name" value="Na+/solute_symporter_sf"/>
</dbReference>
<feature type="transmembrane region" description="Helical" evidence="8">
    <location>
        <begin position="116"/>
        <end position="138"/>
    </location>
</feature>
<feature type="transmembrane region" description="Helical" evidence="8">
    <location>
        <begin position="35"/>
        <end position="51"/>
    </location>
</feature>
<sequence>MEIILLLSELIPCLLIGYLLGRFKENLSLTISRPLISYGIPISLMGILLKSGLELPLIESAALALVAIGFLMTILNRLPSVNNLIQNRTLQLGSAFGNTGYFGIPVSLALLPDHALIYSIGFDLGATLVIWSLGPILLTDPSKVLSSNRYWKNFIKGIFSSPAVKGLIGALIIHSSPWDEQITDLLWIPSRVVIVLALVIVGMRLSWLRKANLSRIKNQITSIKNALIMKLVGLPVIMLIISSAIRLPSVMREALVLQAAAPTAISILLISQAASRDEKEATSLVVFSTITALISIPAWLLILRL</sequence>
<evidence type="ECO:0000256" key="4">
    <source>
        <dbReference type="ARBA" id="ARBA00022475"/>
    </source>
</evidence>
<dbReference type="AlphaFoldDB" id="A0A0A2C9P0"/>
<evidence type="ECO:0000256" key="6">
    <source>
        <dbReference type="ARBA" id="ARBA00022989"/>
    </source>
</evidence>
<evidence type="ECO:0000256" key="5">
    <source>
        <dbReference type="ARBA" id="ARBA00022692"/>
    </source>
</evidence>
<evidence type="ECO:0000256" key="8">
    <source>
        <dbReference type="SAM" id="Phobius"/>
    </source>
</evidence>
<dbReference type="PANTHER" id="PTHR36838:SF1">
    <property type="entry name" value="SLR1864 PROTEIN"/>
    <property type="match status" value="1"/>
</dbReference>
<feature type="transmembrane region" description="Helical" evidence="8">
    <location>
        <begin position="254"/>
        <end position="271"/>
    </location>
</feature>
<dbReference type="Pfam" id="PF03547">
    <property type="entry name" value="Mem_trans"/>
    <property type="match status" value="1"/>
</dbReference>
<name>A0A0A2C9P0_PROMR</name>
<dbReference type="PANTHER" id="PTHR36838">
    <property type="entry name" value="AUXIN EFFLUX CARRIER FAMILY PROTEIN"/>
    <property type="match status" value="1"/>
</dbReference>